<gene>
    <name evidence="6" type="ORF">A2Y64_05045</name>
</gene>
<dbReference type="PRINTS" id="PR00411">
    <property type="entry name" value="PNDRDTASEI"/>
</dbReference>
<dbReference type="PANTHER" id="PTHR42887:SF2">
    <property type="entry name" value="OS12G0638800 PROTEIN"/>
    <property type="match status" value="1"/>
</dbReference>
<protein>
    <recommendedName>
        <fullName evidence="8">Aminoacetone oxidase family FAD-binding enzyme</fullName>
    </recommendedName>
</protein>
<dbReference type="EMBL" id="MFAF01000122">
    <property type="protein sequence ID" value="OGD72436.1"/>
    <property type="molecule type" value="Genomic_DNA"/>
</dbReference>
<dbReference type="Pfam" id="PF03486">
    <property type="entry name" value="HI0933_like"/>
    <property type="match status" value="1"/>
</dbReference>
<dbReference type="SUPFAM" id="SSF51905">
    <property type="entry name" value="FAD/NAD(P)-binding domain"/>
    <property type="match status" value="1"/>
</dbReference>
<evidence type="ECO:0000259" key="5">
    <source>
        <dbReference type="Pfam" id="PF22780"/>
    </source>
</evidence>
<dbReference type="Gene3D" id="1.10.8.260">
    <property type="entry name" value="HI0933 insert domain-like"/>
    <property type="match status" value="1"/>
</dbReference>
<evidence type="ECO:0008006" key="8">
    <source>
        <dbReference type="Google" id="ProtNLM"/>
    </source>
</evidence>
<dbReference type="PANTHER" id="PTHR42887">
    <property type="entry name" value="OS12G0638800 PROTEIN"/>
    <property type="match status" value="1"/>
</dbReference>
<dbReference type="InterPro" id="IPR055178">
    <property type="entry name" value="RsdA/BaiN/AoA(So)-like_dom"/>
</dbReference>
<evidence type="ECO:0000259" key="4">
    <source>
        <dbReference type="Pfam" id="PF03486"/>
    </source>
</evidence>
<proteinExistence type="predicted"/>
<dbReference type="NCBIfam" id="TIGR00275">
    <property type="entry name" value="aminoacetone oxidase family FAD-binding enzyme"/>
    <property type="match status" value="1"/>
</dbReference>
<evidence type="ECO:0000313" key="7">
    <source>
        <dbReference type="Proteomes" id="UP000177187"/>
    </source>
</evidence>
<dbReference type="InterPro" id="IPR023166">
    <property type="entry name" value="BaiN-like_dom_sf"/>
</dbReference>
<dbReference type="PRINTS" id="PR00368">
    <property type="entry name" value="FADPNR"/>
</dbReference>
<evidence type="ECO:0000313" key="6">
    <source>
        <dbReference type="EMBL" id="OGD72436.1"/>
    </source>
</evidence>
<comment type="cofactor">
    <cofactor evidence="1">
        <name>FAD</name>
        <dbReference type="ChEBI" id="CHEBI:57692"/>
    </cofactor>
</comment>
<evidence type="ECO:0000256" key="2">
    <source>
        <dbReference type="ARBA" id="ARBA00022630"/>
    </source>
</evidence>
<feature type="domain" description="RsdA/BaiN/AoA(So)-like insert" evidence="5">
    <location>
        <begin position="190"/>
        <end position="346"/>
    </location>
</feature>
<dbReference type="InterPro" id="IPR036188">
    <property type="entry name" value="FAD/NAD-bd_sf"/>
</dbReference>
<accession>A0A1F5EYR2</accession>
<dbReference type="InterPro" id="IPR057661">
    <property type="entry name" value="RsdA/BaiN/AoA(So)_Rossmann"/>
</dbReference>
<evidence type="ECO:0000256" key="1">
    <source>
        <dbReference type="ARBA" id="ARBA00001974"/>
    </source>
</evidence>
<reference evidence="6 7" key="1">
    <citation type="journal article" date="2016" name="Nat. Commun.">
        <title>Thousands of microbial genomes shed light on interconnected biogeochemical processes in an aquifer system.</title>
        <authorList>
            <person name="Anantharaman K."/>
            <person name="Brown C.T."/>
            <person name="Hug L.A."/>
            <person name="Sharon I."/>
            <person name="Castelle C.J."/>
            <person name="Probst A.J."/>
            <person name="Thomas B.C."/>
            <person name="Singh A."/>
            <person name="Wilkins M.J."/>
            <person name="Karaoz U."/>
            <person name="Brodie E.L."/>
            <person name="Williams K.H."/>
            <person name="Hubbard S.S."/>
            <person name="Banfield J.F."/>
        </authorList>
    </citation>
    <scope>NUCLEOTIDE SEQUENCE [LARGE SCALE GENOMIC DNA]</scope>
</reference>
<comment type="caution">
    <text evidence="6">The sequence shown here is derived from an EMBL/GenBank/DDBJ whole genome shotgun (WGS) entry which is preliminary data.</text>
</comment>
<feature type="domain" description="RsdA/BaiN/AoA(So)-like Rossmann fold-like" evidence="4">
    <location>
        <begin position="4"/>
        <end position="401"/>
    </location>
</feature>
<dbReference type="SUPFAM" id="SSF160996">
    <property type="entry name" value="HI0933 insert domain-like"/>
    <property type="match status" value="1"/>
</dbReference>
<dbReference type="Pfam" id="PF22780">
    <property type="entry name" value="HI0933_like_1st"/>
    <property type="match status" value="1"/>
</dbReference>
<keyword evidence="3" id="KW-0274">FAD</keyword>
<dbReference type="Proteomes" id="UP000177187">
    <property type="component" value="Unassembled WGS sequence"/>
</dbReference>
<keyword evidence="2" id="KW-0285">Flavoprotein</keyword>
<organism evidence="6 7">
    <name type="scientific">Candidatus Coatesbacteria bacterium RBG_13_66_14</name>
    <dbReference type="NCBI Taxonomy" id="1817816"/>
    <lineage>
        <taxon>Bacteria</taxon>
        <taxon>Candidatus Coatesiibacteriota</taxon>
    </lineage>
</organism>
<name>A0A1F5EYR2_9BACT</name>
<dbReference type="Gene3D" id="2.40.30.10">
    <property type="entry name" value="Translation factors"/>
    <property type="match status" value="1"/>
</dbReference>
<dbReference type="AlphaFoldDB" id="A0A1F5EYR2"/>
<sequence>MTYDVVVVGGGAAGLTAGLSAARSGARVLILERGPRPGRKILVTGNGRCNLTNALADGIEHYRGAEPRFCFGALRRFPVADTLAFFAKLGVPSVDEGDGHYYPRSFSAADVADSLELAYREAGGEMVANARVAGLTPGPPWVVEGAGGRRWSARTVVLATGGRSAPKTGSDGDGFSLAGKLGHRVTPVAPAIVPLKIAGNLGHFLQGVKVTAVLRAPRSGLIAGPAELMFAHYGVSGPLALGLSVEIGLALADGPLDLELDLVPEMGREELSAFLQSRSEAHPRRELGNLLLGVLPRKVLPAVLRQQGIDPGKPVAVLTRETRERLVGLLNAYPLVCTGTLGWDEAAATLGGVDISEVEPKTLESRIHPGLFFAGEVLDVCGECGGFNLQWAWSSGYVAGLNAAGAD</sequence>
<dbReference type="InterPro" id="IPR004792">
    <property type="entry name" value="BaiN-like"/>
</dbReference>
<evidence type="ECO:0000256" key="3">
    <source>
        <dbReference type="ARBA" id="ARBA00022827"/>
    </source>
</evidence>
<dbReference type="Gene3D" id="3.50.50.60">
    <property type="entry name" value="FAD/NAD(P)-binding domain"/>
    <property type="match status" value="1"/>
</dbReference>